<feature type="region of interest" description="Disordered" evidence="3">
    <location>
        <begin position="1"/>
        <end position="41"/>
    </location>
</feature>
<dbReference type="PANTHER" id="PTHR40621">
    <property type="entry name" value="TRANSCRIPTION FACTOR KAPC-RELATED"/>
    <property type="match status" value="1"/>
</dbReference>
<keyword evidence="2" id="KW-0539">Nucleus</keyword>
<evidence type="ECO:0000313" key="5">
    <source>
        <dbReference type="Proteomes" id="UP000801428"/>
    </source>
</evidence>
<dbReference type="GO" id="GO:0001228">
    <property type="term" value="F:DNA-binding transcription activator activity, RNA polymerase II-specific"/>
    <property type="evidence" value="ECO:0007669"/>
    <property type="project" value="TreeGrafter"/>
</dbReference>
<comment type="caution">
    <text evidence="4">The sequence shown here is derived from an EMBL/GenBank/DDBJ whole genome shotgun (WGS) entry which is preliminary data.</text>
</comment>
<protein>
    <submittedName>
        <fullName evidence="4">Uncharacterized protein</fullName>
    </submittedName>
</protein>
<dbReference type="EMBL" id="SWKU01000006">
    <property type="protein sequence ID" value="KAF3006080.1"/>
    <property type="molecule type" value="Genomic_DNA"/>
</dbReference>
<gene>
    <name evidence="4" type="ORF">E8E13_011057</name>
</gene>
<feature type="compositionally biased region" description="Polar residues" evidence="3">
    <location>
        <begin position="81"/>
        <end position="90"/>
    </location>
</feature>
<reference evidence="4" key="1">
    <citation type="submission" date="2019-04" db="EMBL/GenBank/DDBJ databases">
        <title>Sequencing of skin fungus with MAO and IRED activity.</title>
        <authorList>
            <person name="Marsaioli A.J."/>
            <person name="Bonatto J.M.C."/>
            <person name="Reis Junior O."/>
        </authorList>
    </citation>
    <scope>NUCLEOTIDE SEQUENCE</scope>
    <source>
        <strain evidence="4">30M1</strain>
    </source>
</reference>
<proteinExistence type="predicted"/>
<feature type="compositionally biased region" description="Basic and acidic residues" evidence="3">
    <location>
        <begin position="8"/>
        <end position="38"/>
    </location>
</feature>
<name>A0A9P4W8X0_CURKU</name>
<dbReference type="GO" id="GO:0090575">
    <property type="term" value="C:RNA polymerase II transcription regulator complex"/>
    <property type="evidence" value="ECO:0007669"/>
    <property type="project" value="TreeGrafter"/>
</dbReference>
<dbReference type="OrthoDB" id="2590011at2759"/>
<dbReference type="Proteomes" id="UP000801428">
    <property type="component" value="Unassembled WGS sequence"/>
</dbReference>
<evidence type="ECO:0000256" key="1">
    <source>
        <dbReference type="ARBA" id="ARBA00004123"/>
    </source>
</evidence>
<feature type="compositionally biased region" description="Low complexity" evidence="3">
    <location>
        <begin position="139"/>
        <end position="153"/>
    </location>
</feature>
<feature type="region of interest" description="Disordered" evidence="3">
    <location>
        <begin position="81"/>
        <end position="103"/>
    </location>
</feature>
<dbReference type="SUPFAM" id="SSF111430">
    <property type="entry name" value="YAP1 redox domain"/>
    <property type="match status" value="1"/>
</dbReference>
<sequence>MIFSFKSFKGEKGFEAESAQDQKAKRKEQDPPERKEAYTRSLEQEVLQLRANEAISLKETHKVYAELTKLRKLMAQHGIEITTSPGQSKPSEGVGASSPGSDEEFLDLDVRLTNAKLRGHQIQVFKPSHHAQHDQATASTSLSPSPYPTSSLPSDDELTPNTEISQINRELDLTALGVNFILGIEAPCLPHFINAGSNAETGHALMASATLLHQNSQCRHSHWHSKQHDWQVPAVGIERLLQLSTSIPISEGEVTPVQAWDVVRQHPDFATLDLARLEALMNTLRKAVKCYGFGAVIKQSAFDNALYEILVKRRVS</sequence>
<accession>A0A9P4W8X0</accession>
<dbReference type="InterPro" id="IPR023167">
    <property type="entry name" value="Yap1_redox_dom_sf"/>
</dbReference>
<dbReference type="InterPro" id="IPR050936">
    <property type="entry name" value="AP-1-like"/>
</dbReference>
<evidence type="ECO:0000256" key="3">
    <source>
        <dbReference type="SAM" id="MobiDB-lite"/>
    </source>
</evidence>
<keyword evidence="5" id="KW-1185">Reference proteome</keyword>
<evidence type="ECO:0000313" key="4">
    <source>
        <dbReference type="EMBL" id="KAF3006080.1"/>
    </source>
</evidence>
<dbReference type="GO" id="GO:0000976">
    <property type="term" value="F:transcription cis-regulatory region binding"/>
    <property type="evidence" value="ECO:0007669"/>
    <property type="project" value="InterPro"/>
</dbReference>
<feature type="region of interest" description="Disordered" evidence="3">
    <location>
        <begin position="125"/>
        <end position="160"/>
    </location>
</feature>
<evidence type="ECO:0000256" key="2">
    <source>
        <dbReference type="ARBA" id="ARBA00023242"/>
    </source>
</evidence>
<organism evidence="4 5">
    <name type="scientific">Curvularia kusanoi</name>
    <name type="common">Cochliobolus kusanoi</name>
    <dbReference type="NCBI Taxonomy" id="90978"/>
    <lineage>
        <taxon>Eukaryota</taxon>
        <taxon>Fungi</taxon>
        <taxon>Dikarya</taxon>
        <taxon>Ascomycota</taxon>
        <taxon>Pezizomycotina</taxon>
        <taxon>Dothideomycetes</taxon>
        <taxon>Pleosporomycetidae</taxon>
        <taxon>Pleosporales</taxon>
        <taxon>Pleosporineae</taxon>
        <taxon>Pleosporaceae</taxon>
        <taxon>Curvularia</taxon>
    </lineage>
</organism>
<dbReference type="PANTHER" id="PTHR40621:SF6">
    <property type="entry name" value="AP-1-LIKE TRANSCRIPTION FACTOR YAP1-RELATED"/>
    <property type="match status" value="1"/>
</dbReference>
<dbReference type="AlphaFoldDB" id="A0A9P4W8X0"/>
<dbReference type="Gene3D" id="1.10.238.100">
    <property type="entry name" value="YAP1 redox domain. Chain B"/>
    <property type="match status" value="1"/>
</dbReference>
<comment type="subcellular location">
    <subcellularLocation>
        <location evidence="1">Nucleus</location>
    </subcellularLocation>
</comment>